<evidence type="ECO:0000256" key="11">
    <source>
        <dbReference type="ARBA" id="ARBA00023002"/>
    </source>
</evidence>
<dbReference type="CDD" id="cd01284">
    <property type="entry name" value="Riboflavin_deaminase-reductase"/>
    <property type="match status" value="1"/>
</dbReference>
<name>A0A327YMR2_9BACL</name>
<comment type="catalytic activity">
    <reaction evidence="13 15">
        <text>5-amino-6-(5-phospho-D-ribitylamino)uracil + NADP(+) = 5-amino-6-(5-phospho-D-ribosylamino)uracil + NADPH + H(+)</text>
        <dbReference type="Rhea" id="RHEA:17845"/>
        <dbReference type="ChEBI" id="CHEBI:15378"/>
        <dbReference type="ChEBI" id="CHEBI:57783"/>
        <dbReference type="ChEBI" id="CHEBI:58349"/>
        <dbReference type="ChEBI" id="CHEBI:58421"/>
        <dbReference type="ChEBI" id="CHEBI:58453"/>
        <dbReference type="EC" id="1.1.1.193"/>
    </reaction>
</comment>
<evidence type="ECO:0000256" key="17">
    <source>
        <dbReference type="PIRSR" id="PIRSR006769-2"/>
    </source>
</evidence>
<feature type="binding site" evidence="17">
    <location>
        <position position="185"/>
    </location>
    <ligand>
        <name>substrate</name>
    </ligand>
</feature>
<dbReference type="InterPro" id="IPR016192">
    <property type="entry name" value="APOBEC/CMP_deaminase_Zn-bd"/>
</dbReference>
<evidence type="ECO:0000256" key="14">
    <source>
        <dbReference type="ARBA" id="ARBA00049886"/>
    </source>
</evidence>
<reference evidence="20 21" key="1">
    <citation type="submission" date="2018-06" db="EMBL/GenBank/DDBJ databases">
        <title>Genomic Encyclopedia of Type Strains, Phase III (KMG-III): the genomes of soil and plant-associated and newly described type strains.</title>
        <authorList>
            <person name="Whitman W."/>
        </authorList>
    </citation>
    <scope>NUCLEOTIDE SEQUENCE [LARGE SCALE GENOMIC DNA]</scope>
    <source>
        <strain evidence="20 21">CGMCC 1.8979</strain>
    </source>
</reference>
<comment type="pathway">
    <text evidence="2 15">Cofactor biosynthesis; riboflavin biosynthesis; 5-amino-6-(D-ribitylamino)uracil from GTP: step 2/4.</text>
</comment>
<dbReference type="Gene3D" id="3.40.140.10">
    <property type="entry name" value="Cytidine Deaminase, domain 2"/>
    <property type="match status" value="1"/>
</dbReference>
<dbReference type="GO" id="GO:0008270">
    <property type="term" value="F:zinc ion binding"/>
    <property type="evidence" value="ECO:0007669"/>
    <property type="project" value="InterPro"/>
</dbReference>
<dbReference type="AlphaFoldDB" id="A0A327YMR2"/>
<dbReference type="RefSeq" id="WP_111644092.1">
    <property type="nucleotide sequence ID" value="NZ_QLMH01000002.1"/>
</dbReference>
<protein>
    <recommendedName>
        <fullName evidence="15">Riboflavin biosynthesis protein RibD</fullName>
    </recommendedName>
    <domain>
        <recommendedName>
            <fullName evidence="15">Diaminohydroxyphosphoribosylaminopyrimidine deaminase</fullName>
            <shortName evidence="15">DRAP deaminase</shortName>
            <ecNumber evidence="15">3.5.4.26</ecNumber>
        </recommendedName>
        <alternativeName>
            <fullName evidence="15">Riboflavin-specific deaminase</fullName>
        </alternativeName>
    </domain>
    <domain>
        <recommendedName>
            <fullName evidence="15">5-amino-6-(5-phosphoribosylamino)uracil reductase</fullName>
            <ecNumber evidence="15">1.1.1.193</ecNumber>
        </recommendedName>
        <alternativeName>
            <fullName evidence="15">HTP reductase</fullName>
        </alternativeName>
    </domain>
</protein>
<feature type="binding site" evidence="17">
    <location>
        <begin position="294"/>
        <end position="300"/>
    </location>
    <ligand>
        <name>NADP(+)</name>
        <dbReference type="ChEBI" id="CHEBI:58349"/>
    </ligand>
</feature>
<evidence type="ECO:0000256" key="6">
    <source>
        <dbReference type="ARBA" id="ARBA00022619"/>
    </source>
</evidence>
<dbReference type="NCBIfam" id="TIGR00326">
    <property type="entry name" value="eubact_ribD"/>
    <property type="match status" value="1"/>
</dbReference>
<evidence type="ECO:0000256" key="7">
    <source>
        <dbReference type="ARBA" id="ARBA00022723"/>
    </source>
</evidence>
<keyword evidence="21" id="KW-1185">Reference proteome</keyword>
<dbReference type="InterPro" id="IPR002125">
    <property type="entry name" value="CMP_dCMP_dom"/>
</dbReference>
<dbReference type="Proteomes" id="UP000248555">
    <property type="component" value="Unassembled WGS sequence"/>
</dbReference>
<dbReference type="OrthoDB" id="9800865at2"/>
<evidence type="ECO:0000256" key="18">
    <source>
        <dbReference type="PIRSR" id="PIRSR006769-3"/>
    </source>
</evidence>
<evidence type="ECO:0000313" key="21">
    <source>
        <dbReference type="Proteomes" id="UP000248555"/>
    </source>
</evidence>
<dbReference type="InterPro" id="IPR016193">
    <property type="entry name" value="Cytidine_deaminase-like"/>
</dbReference>
<evidence type="ECO:0000256" key="3">
    <source>
        <dbReference type="ARBA" id="ARBA00004910"/>
    </source>
</evidence>
<feature type="binding site" evidence="17">
    <location>
        <position position="197"/>
    </location>
    <ligand>
        <name>NADP(+)</name>
        <dbReference type="ChEBI" id="CHEBI:58349"/>
    </ligand>
</feature>
<evidence type="ECO:0000256" key="2">
    <source>
        <dbReference type="ARBA" id="ARBA00004882"/>
    </source>
</evidence>
<feature type="binding site" evidence="17">
    <location>
        <position position="223"/>
    </location>
    <ligand>
        <name>NADP(+)</name>
        <dbReference type="ChEBI" id="CHEBI:58349"/>
    </ligand>
</feature>
<proteinExistence type="inferred from homology"/>
<feature type="binding site" evidence="17">
    <location>
        <position position="155"/>
    </location>
    <ligand>
        <name>NADP(+)</name>
        <dbReference type="ChEBI" id="CHEBI:58349"/>
    </ligand>
</feature>
<feature type="binding site" evidence="17">
    <location>
        <position position="208"/>
    </location>
    <ligand>
        <name>substrate</name>
    </ligand>
</feature>
<comment type="caution">
    <text evidence="20">The sequence shown here is derived from an EMBL/GenBank/DDBJ whole genome shotgun (WGS) entry which is preliminary data.</text>
</comment>
<dbReference type="UniPathway" id="UPA00275">
    <property type="reaction ID" value="UER00401"/>
</dbReference>
<evidence type="ECO:0000256" key="10">
    <source>
        <dbReference type="ARBA" id="ARBA00022857"/>
    </source>
</evidence>
<feature type="binding site" evidence="17">
    <location>
        <position position="292"/>
    </location>
    <ligand>
        <name>substrate</name>
    </ligand>
</feature>
<feature type="binding site" evidence="17">
    <location>
        <position position="205"/>
    </location>
    <ligand>
        <name>substrate</name>
    </ligand>
</feature>
<feature type="binding site" evidence="17">
    <location>
        <position position="169"/>
    </location>
    <ligand>
        <name>NADP(+)</name>
        <dbReference type="ChEBI" id="CHEBI:58349"/>
    </ligand>
</feature>
<dbReference type="PANTHER" id="PTHR38011:SF7">
    <property type="entry name" value="2,5-DIAMINO-6-RIBOSYLAMINO-4(3H)-PYRIMIDINONE 5'-PHOSPHATE REDUCTASE"/>
    <property type="match status" value="1"/>
</dbReference>
<evidence type="ECO:0000256" key="5">
    <source>
        <dbReference type="ARBA" id="ARBA00007417"/>
    </source>
</evidence>
<dbReference type="InterPro" id="IPR024072">
    <property type="entry name" value="DHFR-like_dom_sf"/>
</dbReference>
<comment type="catalytic activity">
    <reaction evidence="14 15">
        <text>2,5-diamino-6-hydroxy-4-(5-phosphoribosylamino)-pyrimidine + H2O + H(+) = 5-amino-6-(5-phospho-D-ribosylamino)uracil + NH4(+)</text>
        <dbReference type="Rhea" id="RHEA:21868"/>
        <dbReference type="ChEBI" id="CHEBI:15377"/>
        <dbReference type="ChEBI" id="CHEBI:15378"/>
        <dbReference type="ChEBI" id="CHEBI:28938"/>
        <dbReference type="ChEBI" id="CHEBI:58453"/>
        <dbReference type="ChEBI" id="CHEBI:58614"/>
        <dbReference type="EC" id="3.5.4.26"/>
    </reaction>
</comment>
<evidence type="ECO:0000256" key="4">
    <source>
        <dbReference type="ARBA" id="ARBA00005259"/>
    </source>
</evidence>
<feature type="binding site" evidence="17">
    <location>
        <position position="201"/>
    </location>
    <ligand>
        <name>NADP(+)</name>
        <dbReference type="ChEBI" id="CHEBI:58349"/>
    </ligand>
</feature>
<dbReference type="EC" id="3.5.4.26" evidence="15"/>
<keyword evidence="9 15" id="KW-0862">Zinc</keyword>
<gene>
    <name evidence="20" type="ORF">B0I26_102228</name>
</gene>
<comment type="pathway">
    <text evidence="3 15">Cofactor biosynthesis; riboflavin biosynthesis; 5-amino-6-(D-ribitylamino)uracil from GTP: step 3/4.</text>
</comment>
<dbReference type="PROSITE" id="PS51747">
    <property type="entry name" value="CYT_DCMP_DEAMINASES_2"/>
    <property type="match status" value="1"/>
</dbReference>
<feature type="binding site" evidence="18">
    <location>
        <position position="85"/>
    </location>
    <ligand>
        <name>Zn(2+)</name>
        <dbReference type="ChEBI" id="CHEBI:29105"/>
        <note>catalytic</note>
    </ligand>
</feature>
<evidence type="ECO:0000256" key="9">
    <source>
        <dbReference type="ARBA" id="ARBA00022833"/>
    </source>
</evidence>
<evidence type="ECO:0000256" key="13">
    <source>
        <dbReference type="ARBA" id="ARBA00049861"/>
    </source>
</evidence>
<comment type="similarity">
    <text evidence="5 15">In the C-terminal section; belongs to the HTP reductase family.</text>
</comment>
<evidence type="ECO:0000256" key="8">
    <source>
        <dbReference type="ARBA" id="ARBA00022801"/>
    </source>
</evidence>
<keyword evidence="10 15" id="KW-0521">NADP</keyword>
<dbReference type="InterPro" id="IPR002734">
    <property type="entry name" value="RibDG_C"/>
</dbReference>
<dbReference type="GO" id="GO:0008703">
    <property type="term" value="F:5-amino-6-(5-phosphoribosylamino)uracil reductase activity"/>
    <property type="evidence" value="ECO:0007669"/>
    <property type="project" value="UniProtKB-EC"/>
</dbReference>
<feature type="binding site" evidence="18">
    <location>
        <position position="76"/>
    </location>
    <ligand>
        <name>Zn(2+)</name>
        <dbReference type="ChEBI" id="CHEBI:29105"/>
        <note>catalytic</note>
    </ligand>
</feature>
<accession>A0A327YMR2</accession>
<dbReference type="EC" id="1.1.1.193" evidence="15"/>
<dbReference type="SUPFAM" id="SSF53597">
    <property type="entry name" value="Dihydrofolate reductase-like"/>
    <property type="match status" value="1"/>
</dbReference>
<keyword evidence="11 15" id="KW-0560">Oxidoreductase</keyword>
<feature type="active site" description="Proton donor" evidence="16">
    <location>
        <position position="53"/>
    </location>
</feature>
<dbReference type="SUPFAM" id="SSF53927">
    <property type="entry name" value="Cytidine deaminase-like"/>
    <property type="match status" value="1"/>
</dbReference>
<feature type="binding site" evidence="18">
    <location>
        <position position="51"/>
    </location>
    <ligand>
        <name>Zn(2+)</name>
        <dbReference type="ChEBI" id="CHEBI:29105"/>
        <note>catalytic</note>
    </ligand>
</feature>
<evidence type="ECO:0000256" key="12">
    <source>
        <dbReference type="ARBA" id="ARBA00023268"/>
    </source>
</evidence>
<dbReference type="Pfam" id="PF00383">
    <property type="entry name" value="dCMP_cyt_deam_1"/>
    <property type="match status" value="1"/>
</dbReference>
<comment type="cofactor">
    <cofactor evidence="15 18">
        <name>Zn(2+)</name>
        <dbReference type="ChEBI" id="CHEBI:29105"/>
    </cofactor>
    <text evidence="15 18">Binds 1 zinc ion.</text>
</comment>
<dbReference type="GO" id="GO:0009231">
    <property type="term" value="P:riboflavin biosynthetic process"/>
    <property type="evidence" value="ECO:0007669"/>
    <property type="project" value="UniProtKB-UniPathway"/>
</dbReference>
<feature type="binding site" evidence="17">
    <location>
        <position position="171"/>
    </location>
    <ligand>
        <name>NADP(+)</name>
        <dbReference type="ChEBI" id="CHEBI:58349"/>
    </ligand>
</feature>
<evidence type="ECO:0000256" key="16">
    <source>
        <dbReference type="PIRSR" id="PIRSR006769-1"/>
    </source>
</evidence>
<dbReference type="FunFam" id="3.40.140.10:FF:000025">
    <property type="entry name" value="Riboflavin biosynthesis protein RibD"/>
    <property type="match status" value="1"/>
</dbReference>
<dbReference type="PROSITE" id="PS00903">
    <property type="entry name" value="CYT_DCMP_DEAMINASES_1"/>
    <property type="match status" value="1"/>
</dbReference>
<evidence type="ECO:0000256" key="1">
    <source>
        <dbReference type="ARBA" id="ARBA00002151"/>
    </source>
</evidence>
<dbReference type="PANTHER" id="PTHR38011">
    <property type="entry name" value="DIHYDROFOLATE REDUCTASE FAMILY PROTEIN (AFU_ORTHOLOGUE AFUA_8G06820)"/>
    <property type="match status" value="1"/>
</dbReference>
<dbReference type="InterPro" id="IPR011549">
    <property type="entry name" value="RibD_C"/>
</dbReference>
<dbReference type="GO" id="GO:0050661">
    <property type="term" value="F:NADP binding"/>
    <property type="evidence" value="ECO:0007669"/>
    <property type="project" value="InterPro"/>
</dbReference>
<feature type="domain" description="CMP/dCMP-type deaminase" evidence="19">
    <location>
        <begin position="2"/>
        <end position="124"/>
    </location>
</feature>
<dbReference type="PIRSF" id="PIRSF006769">
    <property type="entry name" value="RibD"/>
    <property type="match status" value="1"/>
</dbReference>
<dbReference type="NCBIfam" id="TIGR00227">
    <property type="entry name" value="ribD_Cterm"/>
    <property type="match status" value="1"/>
</dbReference>
<keyword evidence="12" id="KW-0511">Multifunctional enzyme</keyword>
<dbReference type="InterPro" id="IPR050765">
    <property type="entry name" value="Riboflavin_Biosynth_HTPR"/>
</dbReference>
<evidence type="ECO:0000313" key="20">
    <source>
        <dbReference type="EMBL" id="RAK22238.1"/>
    </source>
</evidence>
<organism evidence="20 21">
    <name type="scientific">Paranoxybacillus vitaminiphilus</name>
    <dbReference type="NCBI Taxonomy" id="581036"/>
    <lineage>
        <taxon>Bacteria</taxon>
        <taxon>Bacillati</taxon>
        <taxon>Bacillota</taxon>
        <taxon>Bacilli</taxon>
        <taxon>Bacillales</taxon>
        <taxon>Anoxybacillaceae</taxon>
        <taxon>Paranoxybacillus</taxon>
    </lineage>
</organism>
<dbReference type="GO" id="GO:0008835">
    <property type="term" value="F:diaminohydroxyphosphoribosylaminopyrimidine deaminase activity"/>
    <property type="evidence" value="ECO:0007669"/>
    <property type="project" value="UniProtKB-EC"/>
</dbReference>
<dbReference type="InterPro" id="IPR004794">
    <property type="entry name" value="Eubact_RibD"/>
</dbReference>
<sequence length="368" mass="39640">MKRDEYYMRFAIELAKAGIGQTSPNPVVGAVVVKNGEIVGFGAHLKAGEPHAEVHALCMAGEKAKDADVYVTLEPCSHYGKTPPCADLLIETGVKRVIIATTDPNPLVAGKGIAKLRQAGIEVDVGILKQEADELNQVFFHYIATKTPFVTLKYASSLDGKIATKTGESKWITSEAARRDVHRYRHLHDAILVGVNTVIADNPSLTVRHVEGGKNPIRIILDTHLRTPLDANVVNDGEAETWIVVGSGVKEEKIAQYSGKHVQIIKMNQPKIVIDELLKVLGEKQVTSLFVEGGAEVHGSFIEAKAVNQVIAYIAPKVIGGKDAPAPIGGSGFAQMADVMNLKIKSVETIGPDLKIVALPITDEKDEE</sequence>
<comment type="similarity">
    <text evidence="4 15">In the N-terminal section; belongs to the cytidine and deoxycytidylate deaminase family.</text>
</comment>
<keyword evidence="6 15" id="KW-0686">Riboflavin biosynthesis</keyword>
<keyword evidence="7 15" id="KW-0479">Metal-binding</keyword>
<evidence type="ECO:0000259" key="19">
    <source>
        <dbReference type="PROSITE" id="PS51747"/>
    </source>
</evidence>
<dbReference type="Gene3D" id="3.40.430.10">
    <property type="entry name" value="Dihydrofolate Reductase, subunit A"/>
    <property type="match status" value="1"/>
</dbReference>
<dbReference type="EMBL" id="QLMH01000002">
    <property type="protein sequence ID" value="RAK22238.1"/>
    <property type="molecule type" value="Genomic_DNA"/>
</dbReference>
<dbReference type="Pfam" id="PF01872">
    <property type="entry name" value="RibD_C"/>
    <property type="match status" value="1"/>
</dbReference>
<keyword evidence="8 15" id="KW-0378">Hydrolase</keyword>
<comment type="function">
    <text evidence="1 15">Converts 2,5-diamino-6-(ribosylamino)-4(3h)-pyrimidinone 5'-phosphate into 5-amino-6-(ribosylamino)-2,4(1h,3h)-pyrimidinedione 5'-phosphate.</text>
</comment>
<evidence type="ECO:0000256" key="15">
    <source>
        <dbReference type="PIRNR" id="PIRNR006769"/>
    </source>
</evidence>